<sequence>MEAEGRLRLLTTRRQRDAPYQRYFRHIRARYDLESDANNNFSYMPDLNAIRVRPSREERIAVPPVSPPLPPVRPPPVQEERAPPAPVEEERAQQPEEQEERAPPPPVEEERAQQPQEQEERAPPPPVEEERAQQLQEQEERAPQPPINPRPRLDMNNNDRV</sequence>
<dbReference type="GeneID" id="108562055"/>
<reference evidence="3" key="1">
    <citation type="submission" date="2025-08" db="UniProtKB">
        <authorList>
            <consortium name="RefSeq"/>
        </authorList>
    </citation>
    <scope>IDENTIFICATION</scope>
    <source>
        <tissue evidence="3">Whole Larva</tissue>
    </source>
</reference>
<proteinExistence type="predicted"/>
<protein>
    <submittedName>
        <fullName evidence="3">Proline-rich receptor-like protein kinase PERK7</fullName>
    </submittedName>
</protein>
<feature type="compositionally biased region" description="Basic and acidic residues" evidence="1">
    <location>
        <begin position="151"/>
        <end position="161"/>
    </location>
</feature>
<accession>A0ABM1MMD0</accession>
<feature type="region of interest" description="Disordered" evidence="1">
    <location>
        <begin position="60"/>
        <end position="161"/>
    </location>
</feature>
<evidence type="ECO:0000256" key="1">
    <source>
        <dbReference type="SAM" id="MobiDB-lite"/>
    </source>
</evidence>
<feature type="compositionally biased region" description="Basic and acidic residues" evidence="1">
    <location>
        <begin position="108"/>
        <end position="142"/>
    </location>
</feature>
<evidence type="ECO:0000313" key="3">
    <source>
        <dbReference type="RefSeq" id="XP_017775730.1"/>
    </source>
</evidence>
<name>A0ABM1MMD0_NICVS</name>
<feature type="compositionally biased region" description="Pro residues" evidence="1">
    <location>
        <begin position="64"/>
        <end position="77"/>
    </location>
</feature>
<evidence type="ECO:0000313" key="2">
    <source>
        <dbReference type="Proteomes" id="UP000695000"/>
    </source>
</evidence>
<feature type="compositionally biased region" description="Basic and acidic residues" evidence="1">
    <location>
        <begin position="78"/>
        <end position="94"/>
    </location>
</feature>
<dbReference type="RefSeq" id="XP_017775730.1">
    <property type="nucleotide sequence ID" value="XM_017920241.1"/>
</dbReference>
<keyword evidence="2" id="KW-1185">Reference proteome</keyword>
<gene>
    <name evidence="3" type="primary">LOC108562055</name>
</gene>
<organism evidence="2 3">
    <name type="scientific">Nicrophorus vespilloides</name>
    <name type="common">Boreal carrion beetle</name>
    <dbReference type="NCBI Taxonomy" id="110193"/>
    <lineage>
        <taxon>Eukaryota</taxon>
        <taxon>Metazoa</taxon>
        <taxon>Ecdysozoa</taxon>
        <taxon>Arthropoda</taxon>
        <taxon>Hexapoda</taxon>
        <taxon>Insecta</taxon>
        <taxon>Pterygota</taxon>
        <taxon>Neoptera</taxon>
        <taxon>Endopterygota</taxon>
        <taxon>Coleoptera</taxon>
        <taxon>Polyphaga</taxon>
        <taxon>Staphyliniformia</taxon>
        <taxon>Silphidae</taxon>
        <taxon>Nicrophorinae</taxon>
        <taxon>Nicrophorus</taxon>
    </lineage>
</organism>
<dbReference type="Proteomes" id="UP000695000">
    <property type="component" value="Unplaced"/>
</dbReference>